<name>I7LVZ0_TETTS</name>
<accession>I7LVZ0</accession>
<dbReference type="SUPFAM" id="SSF103657">
    <property type="entry name" value="BAR/IMD domain-like"/>
    <property type="match status" value="1"/>
</dbReference>
<keyword evidence="1" id="KW-0175">Coiled coil</keyword>
<dbReference type="EMBL" id="GG662621">
    <property type="protein sequence ID" value="EAS00370.1"/>
    <property type="molecule type" value="Genomic_DNA"/>
</dbReference>
<dbReference type="OMA" id="CATGLTE"/>
<feature type="coiled-coil region" evidence="1">
    <location>
        <begin position="93"/>
        <end position="120"/>
    </location>
</feature>
<keyword evidence="3" id="KW-1185">Reference proteome</keyword>
<dbReference type="RefSeq" id="XP_001020615.1">
    <property type="nucleotide sequence ID" value="XM_001020615.3"/>
</dbReference>
<dbReference type="STRING" id="312017.I7LVZ0"/>
<proteinExistence type="predicted"/>
<organism evidence="2 3">
    <name type="scientific">Tetrahymena thermophila (strain SB210)</name>
    <dbReference type="NCBI Taxonomy" id="312017"/>
    <lineage>
        <taxon>Eukaryota</taxon>
        <taxon>Sar</taxon>
        <taxon>Alveolata</taxon>
        <taxon>Ciliophora</taxon>
        <taxon>Intramacronucleata</taxon>
        <taxon>Oligohymenophorea</taxon>
        <taxon>Hymenostomatida</taxon>
        <taxon>Tetrahymenina</taxon>
        <taxon>Tetrahymenidae</taxon>
        <taxon>Tetrahymena</taxon>
    </lineage>
</organism>
<dbReference type="InParanoid" id="I7LVZ0"/>
<dbReference type="GeneID" id="7839459"/>
<dbReference type="Gene3D" id="1.20.1270.60">
    <property type="entry name" value="Arfaptin homology (AH) domain/BAR domain"/>
    <property type="match status" value="1"/>
</dbReference>
<reference evidence="3" key="1">
    <citation type="journal article" date="2006" name="PLoS Biol.">
        <title>Macronuclear genome sequence of the ciliate Tetrahymena thermophila, a model eukaryote.</title>
        <authorList>
            <person name="Eisen J.A."/>
            <person name="Coyne R.S."/>
            <person name="Wu M."/>
            <person name="Wu D."/>
            <person name="Thiagarajan M."/>
            <person name="Wortman J.R."/>
            <person name="Badger J.H."/>
            <person name="Ren Q."/>
            <person name="Amedeo P."/>
            <person name="Jones K.M."/>
            <person name="Tallon L.J."/>
            <person name="Delcher A.L."/>
            <person name="Salzberg S.L."/>
            <person name="Silva J.C."/>
            <person name="Haas B.J."/>
            <person name="Majoros W.H."/>
            <person name="Farzad M."/>
            <person name="Carlton J.M."/>
            <person name="Smith R.K. Jr."/>
            <person name="Garg J."/>
            <person name="Pearlman R.E."/>
            <person name="Karrer K.M."/>
            <person name="Sun L."/>
            <person name="Manning G."/>
            <person name="Elde N.C."/>
            <person name="Turkewitz A.P."/>
            <person name="Asai D.J."/>
            <person name="Wilkes D.E."/>
            <person name="Wang Y."/>
            <person name="Cai H."/>
            <person name="Collins K."/>
            <person name="Stewart B.A."/>
            <person name="Lee S.R."/>
            <person name="Wilamowska K."/>
            <person name="Weinberg Z."/>
            <person name="Ruzzo W.L."/>
            <person name="Wloga D."/>
            <person name="Gaertig J."/>
            <person name="Frankel J."/>
            <person name="Tsao C.-C."/>
            <person name="Gorovsky M.A."/>
            <person name="Keeling P.J."/>
            <person name="Waller R.F."/>
            <person name="Patron N.J."/>
            <person name="Cherry J.M."/>
            <person name="Stover N.A."/>
            <person name="Krieger C.J."/>
            <person name="del Toro C."/>
            <person name="Ryder H.F."/>
            <person name="Williamson S.C."/>
            <person name="Barbeau R.A."/>
            <person name="Hamilton E.P."/>
            <person name="Orias E."/>
        </authorList>
    </citation>
    <scope>NUCLEOTIDE SEQUENCE [LARGE SCALE GENOMIC DNA]</scope>
    <source>
        <strain evidence="3">SB210</strain>
    </source>
</reference>
<dbReference type="eggNOG" id="ENOG502T1BK">
    <property type="taxonomic scope" value="Eukaryota"/>
</dbReference>
<dbReference type="KEGG" id="tet:TTHERM_00219430"/>
<evidence type="ECO:0000256" key="1">
    <source>
        <dbReference type="SAM" id="Coils"/>
    </source>
</evidence>
<sequence>MNIQQIEIKTVLGKDEQIFSQLRSDLQIILKAEKNLIQAYKTFSTNMRQKIYTKEYIEAMKQIFQDTAIQYEGITKKRQDLADLIDTKMLPSLNSYISEVKEIKNTLVEYEKKVIQADNKLQEKIHAESTKQETKIEKAVEAYREANLNVKIFSKKMQKQLDKYMHNKNQELKCLILHLANKQMLIDAESLKSLSILTQNVNNHKEKEETENFLETVVGRTNNLEN</sequence>
<dbReference type="Proteomes" id="UP000009168">
    <property type="component" value="Unassembled WGS sequence"/>
</dbReference>
<gene>
    <name evidence="2" type="ORF">TTHERM_00219430</name>
</gene>
<dbReference type="InterPro" id="IPR027267">
    <property type="entry name" value="AH/BAR_dom_sf"/>
</dbReference>
<dbReference type="AlphaFoldDB" id="I7LVZ0"/>
<protein>
    <submittedName>
        <fullName evidence="2">Uncharacterized protein</fullName>
    </submittedName>
</protein>
<evidence type="ECO:0000313" key="3">
    <source>
        <dbReference type="Proteomes" id="UP000009168"/>
    </source>
</evidence>
<evidence type="ECO:0000313" key="2">
    <source>
        <dbReference type="EMBL" id="EAS00370.1"/>
    </source>
</evidence>
<dbReference type="HOGENOM" id="CLU_1226955_0_0_1"/>